<dbReference type="Proteomes" id="UP000034798">
    <property type="component" value="Unassembled WGS sequence"/>
</dbReference>
<dbReference type="PANTHER" id="PTHR16950">
    <property type="entry name" value="ZINC TRANSPORTER SLC39A7 HISTIDINE-RICH MEMBRANE PROTEIN KE4"/>
    <property type="match status" value="1"/>
</dbReference>
<dbReference type="EMBL" id="LBQZ01000005">
    <property type="protein sequence ID" value="KKP89272.1"/>
    <property type="molecule type" value="Genomic_DNA"/>
</dbReference>
<feature type="transmembrane region" description="Helical" evidence="5">
    <location>
        <begin position="65"/>
        <end position="84"/>
    </location>
</feature>
<dbReference type="PANTHER" id="PTHR16950:SF16">
    <property type="entry name" value="ZINC TRANSPORTER ZIP13"/>
    <property type="match status" value="1"/>
</dbReference>
<comment type="subcellular location">
    <subcellularLocation>
        <location evidence="1">Membrane</location>
        <topology evidence="1">Multi-pass membrane protein</topology>
    </subcellularLocation>
</comment>
<dbReference type="GO" id="GO:0046873">
    <property type="term" value="F:metal ion transmembrane transporter activity"/>
    <property type="evidence" value="ECO:0007669"/>
    <property type="project" value="InterPro"/>
</dbReference>
<feature type="transmembrane region" description="Helical" evidence="5">
    <location>
        <begin position="34"/>
        <end position="53"/>
    </location>
</feature>
<feature type="transmembrane region" description="Helical" evidence="5">
    <location>
        <begin position="224"/>
        <end position="243"/>
    </location>
</feature>
<organism evidence="6 7">
    <name type="scientific">Candidatus Nomurabacteria bacterium GW2011_GWC2_35_8</name>
    <dbReference type="NCBI Taxonomy" id="1618752"/>
    <lineage>
        <taxon>Bacteria</taxon>
        <taxon>Candidatus Nomuraibacteriota</taxon>
    </lineage>
</organism>
<reference evidence="6 7" key="1">
    <citation type="journal article" date="2015" name="Nature">
        <title>rRNA introns, odd ribosomes, and small enigmatic genomes across a large radiation of phyla.</title>
        <authorList>
            <person name="Brown C.T."/>
            <person name="Hug L.A."/>
            <person name="Thomas B.C."/>
            <person name="Sharon I."/>
            <person name="Castelle C.J."/>
            <person name="Singh A."/>
            <person name="Wilkins M.J."/>
            <person name="Williams K.H."/>
            <person name="Banfield J.F."/>
        </authorList>
    </citation>
    <scope>NUCLEOTIDE SEQUENCE [LARGE SCALE GENOMIC DNA]</scope>
</reference>
<evidence type="ECO:0000256" key="1">
    <source>
        <dbReference type="ARBA" id="ARBA00004141"/>
    </source>
</evidence>
<keyword evidence="3 5" id="KW-1133">Transmembrane helix</keyword>
<accession>A0A0G0GC36</accession>
<protein>
    <submittedName>
        <fullName evidence="6">Permease</fullName>
    </submittedName>
</protein>
<evidence type="ECO:0000256" key="4">
    <source>
        <dbReference type="ARBA" id="ARBA00023136"/>
    </source>
</evidence>
<keyword evidence="2 5" id="KW-0812">Transmembrane</keyword>
<evidence type="ECO:0000313" key="6">
    <source>
        <dbReference type="EMBL" id="KKP89272.1"/>
    </source>
</evidence>
<dbReference type="Pfam" id="PF02535">
    <property type="entry name" value="Zip"/>
    <property type="match status" value="1"/>
</dbReference>
<sequence length="248" mass="26579">MLYNKIYMIILISIGAFVSTFLGGIFALRFKDKLHLILGFSAGAVIGVAFFDLLPEAIELGKINFDISFITSIVALGFVAYTILDRFVFFHSHNSEEHEEQNINKRGILGAGSLSLHSFLDGAAVGLAFQVSSAVGAIVAIAVLVHDFSDGINTVNMVLKNSGTQKQAFKWLLIDAIAPVLGITSTLFFSVPESALGIILALFAGFFLYIGASDLLPESHHSHPTAWTTFATILGVAVLYGAIRLAGI</sequence>
<name>A0A0G0GC36_9BACT</name>
<evidence type="ECO:0000313" key="7">
    <source>
        <dbReference type="Proteomes" id="UP000034798"/>
    </source>
</evidence>
<evidence type="ECO:0000256" key="3">
    <source>
        <dbReference type="ARBA" id="ARBA00022989"/>
    </source>
</evidence>
<dbReference type="GO" id="GO:0016020">
    <property type="term" value="C:membrane"/>
    <property type="evidence" value="ECO:0007669"/>
    <property type="project" value="UniProtKB-SubCell"/>
</dbReference>
<gene>
    <name evidence="6" type="ORF">UR91_C0005G0008</name>
</gene>
<evidence type="ECO:0000256" key="5">
    <source>
        <dbReference type="SAM" id="Phobius"/>
    </source>
</evidence>
<evidence type="ECO:0000256" key="2">
    <source>
        <dbReference type="ARBA" id="ARBA00022692"/>
    </source>
</evidence>
<proteinExistence type="predicted"/>
<keyword evidence="4 5" id="KW-0472">Membrane</keyword>
<dbReference type="InterPro" id="IPR003689">
    <property type="entry name" value="ZIP"/>
</dbReference>
<dbReference type="AlphaFoldDB" id="A0A0G0GC36"/>
<feature type="transmembrane region" description="Helical" evidence="5">
    <location>
        <begin position="195"/>
        <end position="212"/>
    </location>
</feature>
<feature type="transmembrane region" description="Helical" evidence="5">
    <location>
        <begin position="7"/>
        <end position="28"/>
    </location>
</feature>
<comment type="caution">
    <text evidence="6">The sequence shown here is derived from an EMBL/GenBank/DDBJ whole genome shotgun (WGS) entry which is preliminary data.</text>
</comment>
<feature type="transmembrane region" description="Helical" evidence="5">
    <location>
        <begin position="123"/>
        <end position="148"/>
    </location>
</feature>